<reference evidence="9" key="1">
    <citation type="submission" date="2016-11" db="EMBL/GenBank/DDBJ databases">
        <authorList>
            <person name="Varghese N."/>
            <person name="Submissions S."/>
        </authorList>
    </citation>
    <scope>NUCLEOTIDE SEQUENCE [LARGE SCALE GENOMIC DNA]</scope>
    <source>
        <strain evidence="9">DSM 12395</strain>
    </source>
</reference>
<evidence type="ECO:0000256" key="3">
    <source>
        <dbReference type="ARBA" id="ARBA00022692"/>
    </source>
</evidence>
<dbReference type="Gene3D" id="1.10.3720.10">
    <property type="entry name" value="MetI-like"/>
    <property type="match status" value="1"/>
</dbReference>
<evidence type="ECO:0000313" key="8">
    <source>
        <dbReference type="EMBL" id="SHE99126.1"/>
    </source>
</evidence>
<dbReference type="CDD" id="cd06261">
    <property type="entry name" value="TM_PBP2"/>
    <property type="match status" value="1"/>
</dbReference>
<organism evidence="8 9">
    <name type="scientific">Desulforamulus putei DSM 12395</name>
    <dbReference type="NCBI Taxonomy" id="1121429"/>
    <lineage>
        <taxon>Bacteria</taxon>
        <taxon>Bacillati</taxon>
        <taxon>Bacillota</taxon>
        <taxon>Clostridia</taxon>
        <taxon>Eubacteriales</taxon>
        <taxon>Peptococcaceae</taxon>
        <taxon>Desulforamulus</taxon>
    </lineage>
</organism>
<feature type="transmembrane region" description="Helical" evidence="6">
    <location>
        <begin position="74"/>
        <end position="94"/>
    </location>
</feature>
<dbReference type="PANTHER" id="PTHR30177:SF4">
    <property type="entry name" value="OSMOPROTECTANT IMPORT PERMEASE PROTEIN OSMW"/>
    <property type="match status" value="1"/>
</dbReference>
<sequence>MNELLVILVDRWPDILGATGQHILLSAVAMFWAVVIAVPLGILLTRYRYLAGVVLGIVSVIQTIPSLALLGFMIPVFGIGKLPAIIAMTLYGLLPIMRNTYTGILDVDQSLLEAGRGMGMTNAQMLKMVELPLARPVIFAGIRTATVMTIGMATLAAFIGAGGLGDLILRGIAMVDTGIILAGAIPAAVLAVLFDIVLALIDWRVTPKGLRIRKKQTA</sequence>
<accession>A0A1M4Y0K4</accession>
<dbReference type="Proteomes" id="UP000184148">
    <property type="component" value="Unassembled WGS sequence"/>
</dbReference>
<feature type="transmembrane region" description="Helical" evidence="6">
    <location>
        <begin position="137"/>
        <end position="159"/>
    </location>
</feature>
<evidence type="ECO:0000256" key="6">
    <source>
        <dbReference type="RuleBase" id="RU363032"/>
    </source>
</evidence>
<comment type="similarity">
    <text evidence="6">Belongs to the binding-protein-dependent transport system permease family.</text>
</comment>
<dbReference type="PANTHER" id="PTHR30177">
    <property type="entry name" value="GLYCINE BETAINE/L-PROLINE TRANSPORT SYSTEM PERMEASE PROTEIN PROW"/>
    <property type="match status" value="1"/>
</dbReference>
<keyword evidence="5 6" id="KW-0472">Membrane</keyword>
<dbReference type="GO" id="GO:0055085">
    <property type="term" value="P:transmembrane transport"/>
    <property type="evidence" value="ECO:0007669"/>
    <property type="project" value="InterPro"/>
</dbReference>
<dbReference type="InterPro" id="IPR035906">
    <property type="entry name" value="MetI-like_sf"/>
</dbReference>
<dbReference type="AlphaFoldDB" id="A0A1M4Y0K4"/>
<feature type="transmembrane region" description="Helical" evidence="6">
    <location>
        <begin position="49"/>
        <end position="68"/>
    </location>
</feature>
<dbReference type="Pfam" id="PF00528">
    <property type="entry name" value="BPD_transp_1"/>
    <property type="match status" value="1"/>
</dbReference>
<name>A0A1M4Y0K4_9FIRM</name>
<dbReference type="EMBL" id="FQUY01000009">
    <property type="protein sequence ID" value="SHE99126.1"/>
    <property type="molecule type" value="Genomic_DNA"/>
</dbReference>
<protein>
    <submittedName>
        <fullName evidence="8">Osmoprotectant transport system permease protein</fullName>
    </submittedName>
</protein>
<evidence type="ECO:0000256" key="4">
    <source>
        <dbReference type="ARBA" id="ARBA00022989"/>
    </source>
</evidence>
<dbReference type="FunFam" id="1.10.3720.10:FF:000001">
    <property type="entry name" value="Glycine betaine ABC transporter, permease"/>
    <property type="match status" value="1"/>
</dbReference>
<keyword evidence="2 6" id="KW-0813">Transport</keyword>
<dbReference type="InterPro" id="IPR000515">
    <property type="entry name" value="MetI-like"/>
</dbReference>
<keyword evidence="3 6" id="KW-0812">Transmembrane</keyword>
<dbReference type="InterPro" id="IPR051204">
    <property type="entry name" value="ABC_transp_perm/SBD"/>
</dbReference>
<proteinExistence type="inferred from homology"/>
<dbReference type="GO" id="GO:0005886">
    <property type="term" value="C:plasma membrane"/>
    <property type="evidence" value="ECO:0007669"/>
    <property type="project" value="UniProtKB-SubCell"/>
</dbReference>
<evidence type="ECO:0000256" key="5">
    <source>
        <dbReference type="ARBA" id="ARBA00023136"/>
    </source>
</evidence>
<keyword evidence="9" id="KW-1185">Reference proteome</keyword>
<evidence type="ECO:0000256" key="1">
    <source>
        <dbReference type="ARBA" id="ARBA00004141"/>
    </source>
</evidence>
<dbReference type="SUPFAM" id="SSF161098">
    <property type="entry name" value="MetI-like"/>
    <property type="match status" value="1"/>
</dbReference>
<feature type="transmembrane region" description="Helical" evidence="6">
    <location>
        <begin position="20"/>
        <end position="42"/>
    </location>
</feature>
<dbReference type="PROSITE" id="PS50928">
    <property type="entry name" value="ABC_TM1"/>
    <property type="match status" value="1"/>
</dbReference>
<dbReference type="STRING" id="1121429.SAMN02745133_01592"/>
<dbReference type="RefSeq" id="WP_073238334.1">
    <property type="nucleotide sequence ID" value="NZ_FQUY01000009.1"/>
</dbReference>
<keyword evidence="4 6" id="KW-1133">Transmembrane helix</keyword>
<dbReference type="GO" id="GO:0031460">
    <property type="term" value="P:glycine betaine transport"/>
    <property type="evidence" value="ECO:0007669"/>
    <property type="project" value="TreeGrafter"/>
</dbReference>
<evidence type="ECO:0000259" key="7">
    <source>
        <dbReference type="PROSITE" id="PS50928"/>
    </source>
</evidence>
<gene>
    <name evidence="8" type="ORF">SAMN02745133_01592</name>
</gene>
<evidence type="ECO:0000313" key="9">
    <source>
        <dbReference type="Proteomes" id="UP000184148"/>
    </source>
</evidence>
<evidence type="ECO:0000256" key="2">
    <source>
        <dbReference type="ARBA" id="ARBA00022448"/>
    </source>
</evidence>
<feature type="transmembrane region" description="Helical" evidence="6">
    <location>
        <begin position="179"/>
        <end position="201"/>
    </location>
</feature>
<feature type="domain" description="ABC transmembrane type-1" evidence="7">
    <location>
        <begin position="19"/>
        <end position="198"/>
    </location>
</feature>
<comment type="subcellular location">
    <subcellularLocation>
        <location evidence="6">Cell membrane</location>
        <topology evidence="6">Multi-pass membrane protein</topology>
    </subcellularLocation>
    <subcellularLocation>
        <location evidence="1">Membrane</location>
        <topology evidence="1">Multi-pass membrane protein</topology>
    </subcellularLocation>
</comment>